<dbReference type="Gene3D" id="1.10.10.60">
    <property type="entry name" value="Homeodomain-like"/>
    <property type="match status" value="2"/>
</dbReference>
<dbReference type="SMART" id="SM00342">
    <property type="entry name" value="HTH_ARAC"/>
    <property type="match status" value="1"/>
</dbReference>
<dbReference type="EMBL" id="CADCTJ010000754">
    <property type="protein sequence ID" value="CAA9263632.1"/>
    <property type="molecule type" value="Genomic_DNA"/>
</dbReference>
<evidence type="ECO:0000259" key="4">
    <source>
        <dbReference type="PROSITE" id="PS01124"/>
    </source>
</evidence>
<reference evidence="5" key="1">
    <citation type="submission" date="2020-02" db="EMBL/GenBank/DDBJ databases">
        <authorList>
            <person name="Meier V. D."/>
        </authorList>
    </citation>
    <scope>NUCLEOTIDE SEQUENCE</scope>
    <source>
        <strain evidence="5">AVDCRST_MAG95</strain>
    </source>
</reference>
<dbReference type="Gene3D" id="2.60.120.10">
    <property type="entry name" value="Jelly Rolls"/>
    <property type="match status" value="1"/>
</dbReference>
<dbReference type="InterPro" id="IPR014710">
    <property type="entry name" value="RmlC-like_jellyroll"/>
</dbReference>
<dbReference type="Pfam" id="PF02311">
    <property type="entry name" value="AraC_binding"/>
    <property type="match status" value="1"/>
</dbReference>
<organism evidence="5">
    <name type="scientific">uncultured Adhaeribacter sp</name>
    <dbReference type="NCBI Taxonomy" id="448109"/>
    <lineage>
        <taxon>Bacteria</taxon>
        <taxon>Pseudomonadati</taxon>
        <taxon>Bacteroidota</taxon>
        <taxon>Cytophagia</taxon>
        <taxon>Cytophagales</taxon>
        <taxon>Hymenobacteraceae</taxon>
        <taxon>Adhaeribacter</taxon>
        <taxon>environmental samples</taxon>
    </lineage>
</organism>
<feature type="domain" description="HTH araC/xylS-type" evidence="4">
    <location>
        <begin position="180"/>
        <end position="280"/>
    </location>
</feature>
<dbReference type="InterPro" id="IPR009057">
    <property type="entry name" value="Homeodomain-like_sf"/>
</dbReference>
<dbReference type="InterPro" id="IPR018060">
    <property type="entry name" value="HTH_AraC"/>
</dbReference>
<accession>A0A6J4IXQ0</accession>
<dbReference type="PANTHER" id="PTHR43280:SF34">
    <property type="entry name" value="ARAC-FAMILY TRANSCRIPTIONAL REGULATOR"/>
    <property type="match status" value="1"/>
</dbReference>
<keyword evidence="3" id="KW-0804">Transcription</keyword>
<dbReference type="PROSITE" id="PS01124">
    <property type="entry name" value="HTH_ARAC_FAMILY_2"/>
    <property type="match status" value="1"/>
</dbReference>
<dbReference type="GO" id="GO:0003700">
    <property type="term" value="F:DNA-binding transcription factor activity"/>
    <property type="evidence" value="ECO:0007669"/>
    <property type="project" value="InterPro"/>
</dbReference>
<dbReference type="Pfam" id="PF12833">
    <property type="entry name" value="HTH_18"/>
    <property type="match status" value="1"/>
</dbReference>
<evidence type="ECO:0000256" key="2">
    <source>
        <dbReference type="ARBA" id="ARBA00023125"/>
    </source>
</evidence>
<name>A0A6J4IXQ0_9BACT</name>
<dbReference type="SUPFAM" id="SSF51215">
    <property type="entry name" value="Regulatory protein AraC"/>
    <property type="match status" value="1"/>
</dbReference>
<evidence type="ECO:0000256" key="3">
    <source>
        <dbReference type="ARBA" id="ARBA00023163"/>
    </source>
</evidence>
<gene>
    <name evidence="5" type="ORF">AVDCRST_MAG95-2411</name>
</gene>
<dbReference type="GO" id="GO:0043565">
    <property type="term" value="F:sequence-specific DNA binding"/>
    <property type="evidence" value="ECO:0007669"/>
    <property type="project" value="InterPro"/>
</dbReference>
<keyword evidence="1" id="KW-0805">Transcription regulation</keyword>
<dbReference type="InterPro" id="IPR037923">
    <property type="entry name" value="HTH-like"/>
</dbReference>
<proteinExistence type="predicted"/>
<evidence type="ECO:0000256" key="1">
    <source>
        <dbReference type="ARBA" id="ARBA00023015"/>
    </source>
</evidence>
<protein>
    <submittedName>
        <fullName evidence="5">Transcriptional regulator, AraC family</fullName>
    </submittedName>
</protein>
<dbReference type="InterPro" id="IPR003313">
    <property type="entry name" value="AraC-bd"/>
</dbReference>
<dbReference type="SUPFAM" id="SSF46689">
    <property type="entry name" value="Homeodomain-like"/>
    <property type="match status" value="2"/>
</dbReference>
<evidence type="ECO:0000313" key="5">
    <source>
        <dbReference type="EMBL" id="CAA9263632.1"/>
    </source>
</evidence>
<dbReference type="PANTHER" id="PTHR43280">
    <property type="entry name" value="ARAC-FAMILY TRANSCRIPTIONAL REGULATOR"/>
    <property type="match status" value="1"/>
</dbReference>
<sequence length="285" mass="33463">MRRYLQYEPFNINHFETATWAHPVHTHSYFEIIFIRSGRGRHCVNGNTFAYAAGDVFLLGPEDYHYFEIEELTTFCFLRFTEGFIQDQAPLKSPGWSRAIEFLLHTPYQSRGSVVTQKTEQQLLEHLLTVLLHEYTHRTENSYELVMNSLMKAMLGILTRNLLRQPAAGPAEIKKPQLIQDILLYIRGNILQPDRLRLEQLVTQFNYSPGYLSVYFKKQTGESLQQYILKYKLKLIENRLLFSDLSISQICYEFGFTDASHLNKLFKKYYGVGPQAFRHQISEMR</sequence>
<keyword evidence="2" id="KW-0238">DNA-binding</keyword>
<dbReference type="AlphaFoldDB" id="A0A6J4IXQ0"/>